<gene>
    <name evidence="2" type="ORF">FNV43_RR07212</name>
</gene>
<dbReference type="AlphaFoldDB" id="A0A8K0HG61"/>
<evidence type="ECO:0000313" key="3">
    <source>
        <dbReference type="Proteomes" id="UP000796880"/>
    </source>
</evidence>
<comment type="caution">
    <text evidence="2">The sequence shown here is derived from an EMBL/GenBank/DDBJ whole genome shotgun (WGS) entry which is preliminary data.</text>
</comment>
<dbReference type="Proteomes" id="UP000796880">
    <property type="component" value="Unassembled WGS sequence"/>
</dbReference>
<protein>
    <submittedName>
        <fullName evidence="2">Uncharacterized protein</fullName>
    </submittedName>
</protein>
<accession>A0A8K0HG61</accession>
<evidence type="ECO:0000313" key="2">
    <source>
        <dbReference type="EMBL" id="KAF3451123.1"/>
    </source>
</evidence>
<feature type="compositionally biased region" description="Acidic residues" evidence="1">
    <location>
        <begin position="81"/>
        <end position="93"/>
    </location>
</feature>
<reference evidence="2" key="1">
    <citation type="submission" date="2020-03" db="EMBL/GenBank/DDBJ databases">
        <title>A high-quality chromosome-level genome assembly of a woody plant with both climbing and erect habits, Rhamnella rubrinervis.</title>
        <authorList>
            <person name="Lu Z."/>
            <person name="Yang Y."/>
            <person name="Zhu X."/>
            <person name="Sun Y."/>
        </authorList>
    </citation>
    <scope>NUCLEOTIDE SEQUENCE</scope>
    <source>
        <strain evidence="2">BYM</strain>
        <tissue evidence="2">Leaf</tissue>
    </source>
</reference>
<proteinExistence type="predicted"/>
<sequence>MVRITVWAFRPGRKAWDFCENRASKLAPKPSKGPPGRPGEVTVNDGVPKREEVVEVGVNGIARRECASHVSAASLVRQDPEVEFGEEAGEVGEGDGRWGREGFDPERGAYLNWVFFEE</sequence>
<organism evidence="2 3">
    <name type="scientific">Rhamnella rubrinervis</name>
    <dbReference type="NCBI Taxonomy" id="2594499"/>
    <lineage>
        <taxon>Eukaryota</taxon>
        <taxon>Viridiplantae</taxon>
        <taxon>Streptophyta</taxon>
        <taxon>Embryophyta</taxon>
        <taxon>Tracheophyta</taxon>
        <taxon>Spermatophyta</taxon>
        <taxon>Magnoliopsida</taxon>
        <taxon>eudicotyledons</taxon>
        <taxon>Gunneridae</taxon>
        <taxon>Pentapetalae</taxon>
        <taxon>rosids</taxon>
        <taxon>fabids</taxon>
        <taxon>Rosales</taxon>
        <taxon>Rhamnaceae</taxon>
        <taxon>rhamnoid group</taxon>
        <taxon>Rhamneae</taxon>
        <taxon>Rhamnella</taxon>
    </lineage>
</organism>
<evidence type="ECO:0000256" key="1">
    <source>
        <dbReference type="SAM" id="MobiDB-lite"/>
    </source>
</evidence>
<feature type="region of interest" description="Disordered" evidence="1">
    <location>
        <begin position="81"/>
        <end position="102"/>
    </location>
</feature>
<dbReference type="EMBL" id="VOIH02000003">
    <property type="protein sequence ID" value="KAF3451123.1"/>
    <property type="molecule type" value="Genomic_DNA"/>
</dbReference>
<feature type="region of interest" description="Disordered" evidence="1">
    <location>
        <begin position="24"/>
        <end position="47"/>
    </location>
</feature>
<name>A0A8K0HG61_9ROSA</name>
<keyword evidence="3" id="KW-1185">Reference proteome</keyword>